<dbReference type="STRING" id="1678637.AC230_22530"/>
<dbReference type="OrthoDB" id="7626403at2"/>
<proteinExistence type="predicted"/>
<name>A0A0K9XAI8_9ACTN</name>
<evidence type="ECO:0000313" key="2">
    <source>
        <dbReference type="Proteomes" id="UP000037288"/>
    </source>
</evidence>
<protein>
    <submittedName>
        <fullName evidence="1">Uncharacterized protein</fullName>
    </submittedName>
</protein>
<reference evidence="2" key="1">
    <citation type="submission" date="2015-07" db="EMBL/GenBank/DDBJ databases">
        <title>Draft genome sequence of Streptomyces sp. CMAA 1322, a bacterium isolated from Caatinga biome, from dry forest semiarid of Brazil.</title>
        <authorList>
            <person name="Santos S.N."/>
            <person name="Gacesa R."/>
            <person name="Taketani R.G."/>
            <person name="Long P.F."/>
            <person name="Melo I.S."/>
        </authorList>
    </citation>
    <scope>NUCLEOTIDE SEQUENCE [LARGE SCALE GENOMIC DNA]</scope>
    <source>
        <strain evidence="2">CMAA 1322</strain>
    </source>
</reference>
<sequence length="282" mass="29402">MTGRRLRDLGLHSVPLRRPLDYPGRPVREACLLRGDELLPLRAREGALGTWRVVDGGATGELDGVLEALGAAPAGRRHPVVAVGSNASPAQIAHKLGTAGVPAVVPMVPVTVRGIGVGCSAHIGRAGYVAAAPYADPDAERPLVVGWLDPAQMAVVDASEVHYRRVLLPGAAYPMTPPAGPRLGGAYVYVSRHGVLLDPATGRPRPGGGDQSALLRALLAASPRLRALLGPDPAAWIRRARNEDAVRELGARIFAEEGWVRAEEGLPGASGQGDLSHAELSP</sequence>
<dbReference type="PATRIC" id="fig|1678637.3.peg.4826"/>
<dbReference type="RefSeq" id="WP_049718137.1">
    <property type="nucleotide sequence ID" value="NZ_LFXA01000015.1"/>
</dbReference>
<gene>
    <name evidence="1" type="ORF">AC230_22530</name>
</gene>
<dbReference type="AlphaFoldDB" id="A0A0K9XAI8"/>
<dbReference type="Proteomes" id="UP000037288">
    <property type="component" value="Unassembled WGS sequence"/>
</dbReference>
<evidence type="ECO:0000313" key="1">
    <source>
        <dbReference type="EMBL" id="KNB50435.1"/>
    </source>
</evidence>
<keyword evidence="2" id="KW-1185">Reference proteome</keyword>
<comment type="caution">
    <text evidence="1">The sequence shown here is derived from an EMBL/GenBank/DDBJ whole genome shotgun (WGS) entry which is preliminary data.</text>
</comment>
<dbReference type="EMBL" id="LFXA01000015">
    <property type="protein sequence ID" value="KNB50435.1"/>
    <property type="molecule type" value="Genomic_DNA"/>
</dbReference>
<accession>A0A0K9XAI8</accession>
<organism evidence="1 2">
    <name type="scientific">Streptomyces caatingaensis</name>
    <dbReference type="NCBI Taxonomy" id="1678637"/>
    <lineage>
        <taxon>Bacteria</taxon>
        <taxon>Bacillati</taxon>
        <taxon>Actinomycetota</taxon>
        <taxon>Actinomycetes</taxon>
        <taxon>Kitasatosporales</taxon>
        <taxon>Streptomycetaceae</taxon>
        <taxon>Streptomyces</taxon>
    </lineage>
</organism>